<dbReference type="EMBL" id="JBHSUS010000001">
    <property type="protein sequence ID" value="MFC6439564.1"/>
    <property type="molecule type" value="Genomic_DNA"/>
</dbReference>
<dbReference type="PROSITE" id="PS51257">
    <property type="entry name" value="PROKAR_LIPOPROTEIN"/>
    <property type="match status" value="1"/>
</dbReference>
<feature type="signal peptide" evidence="1">
    <location>
        <begin position="1"/>
        <end position="28"/>
    </location>
</feature>
<sequence>MSKVSKRNIISASIAGIMALGCSQMVSADPLNEIQKEEDKIRVAAVKSQKKIDGIFEQTQELLVEYRSVIDETENLKVYNDHVATLVRSQQEEIDSLQRQIDSIEETKRGVVPLMYRMIDALEQFIELDVPINYEKRKARIETLRDLMTRANVSVSEQFRKVLEAYKIENEYGDGIQAYTGTLAYNGQDITVDFFRLGRTVFLAQSLDQKSGWMWNNQARTWEVLDEEYLSSLTKAIKMARKLEPVDLIKLPVRAAE</sequence>
<keyword evidence="1" id="KW-0732">Signal</keyword>
<dbReference type="Pfam" id="PF11932">
    <property type="entry name" value="DUF3450"/>
    <property type="match status" value="1"/>
</dbReference>
<gene>
    <name evidence="2" type="ORF">ACFP85_05295</name>
</gene>
<name>A0ABW1XLM3_9ALTE</name>
<reference evidence="3" key="1">
    <citation type="journal article" date="2019" name="Int. J. Syst. Evol. Microbiol.">
        <title>The Global Catalogue of Microorganisms (GCM) 10K type strain sequencing project: providing services to taxonomists for standard genome sequencing and annotation.</title>
        <authorList>
            <consortium name="The Broad Institute Genomics Platform"/>
            <consortium name="The Broad Institute Genome Sequencing Center for Infectious Disease"/>
            <person name="Wu L."/>
            <person name="Ma J."/>
        </authorList>
    </citation>
    <scope>NUCLEOTIDE SEQUENCE [LARGE SCALE GENOMIC DNA]</scope>
    <source>
        <strain evidence="3">CGMCC 1.16031</strain>
    </source>
</reference>
<comment type="caution">
    <text evidence="2">The sequence shown here is derived from an EMBL/GenBank/DDBJ whole genome shotgun (WGS) entry which is preliminary data.</text>
</comment>
<evidence type="ECO:0000313" key="2">
    <source>
        <dbReference type="EMBL" id="MFC6439564.1"/>
    </source>
</evidence>
<dbReference type="Proteomes" id="UP001596364">
    <property type="component" value="Unassembled WGS sequence"/>
</dbReference>
<accession>A0ABW1XLM3</accession>
<keyword evidence="3" id="KW-1185">Reference proteome</keyword>
<protein>
    <submittedName>
        <fullName evidence="2">DUF3450 domain-containing protein</fullName>
    </submittedName>
</protein>
<evidence type="ECO:0000256" key="1">
    <source>
        <dbReference type="SAM" id="SignalP"/>
    </source>
</evidence>
<dbReference type="InterPro" id="IPR016866">
    <property type="entry name" value="UCP028069"/>
</dbReference>
<dbReference type="PIRSF" id="PIRSF028069">
    <property type="entry name" value="UCP028069"/>
    <property type="match status" value="1"/>
</dbReference>
<feature type="chain" id="PRO_5045889505" evidence="1">
    <location>
        <begin position="29"/>
        <end position="257"/>
    </location>
</feature>
<organism evidence="2 3">
    <name type="scientific">Pseudobowmanella zhangzhouensis</name>
    <dbReference type="NCBI Taxonomy" id="1537679"/>
    <lineage>
        <taxon>Bacteria</taxon>
        <taxon>Pseudomonadati</taxon>
        <taxon>Pseudomonadota</taxon>
        <taxon>Gammaproteobacteria</taxon>
        <taxon>Alteromonadales</taxon>
        <taxon>Alteromonadaceae</taxon>
    </lineage>
</organism>
<dbReference type="RefSeq" id="WP_131257154.1">
    <property type="nucleotide sequence ID" value="NZ_JBHSUS010000001.1"/>
</dbReference>
<evidence type="ECO:0000313" key="3">
    <source>
        <dbReference type="Proteomes" id="UP001596364"/>
    </source>
</evidence>
<proteinExistence type="predicted"/>